<dbReference type="GO" id="GO:0005886">
    <property type="term" value="C:plasma membrane"/>
    <property type="evidence" value="ECO:0007669"/>
    <property type="project" value="UniProtKB-SubCell"/>
</dbReference>
<protein>
    <recommendedName>
        <fullName evidence="8 9">Cell division protein FtsL</fullName>
    </recommendedName>
</protein>
<keyword evidence="8" id="KW-0997">Cell inner membrane</keyword>
<dbReference type="InterPro" id="IPR011922">
    <property type="entry name" value="Cell_div_FtsL"/>
</dbReference>
<keyword evidence="11" id="KW-1185">Reference proteome</keyword>
<evidence type="ECO:0000313" key="11">
    <source>
        <dbReference type="Proteomes" id="UP000295380"/>
    </source>
</evidence>
<organism evidence="10 11">
    <name type="scientific">Chromohalobacter marismortui</name>
    <dbReference type="NCBI Taxonomy" id="42055"/>
    <lineage>
        <taxon>Bacteria</taxon>
        <taxon>Pseudomonadati</taxon>
        <taxon>Pseudomonadota</taxon>
        <taxon>Gammaproteobacteria</taxon>
        <taxon>Oceanospirillales</taxon>
        <taxon>Halomonadaceae</taxon>
        <taxon>Chromohalobacter</taxon>
    </lineage>
</organism>
<evidence type="ECO:0000313" key="10">
    <source>
        <dbReference type="EMBL" id="TDU23009.1"/>
    </source>
</evidence>
<dbReference type="HAMAP" id="MF_00910">
    <property type="entry name" value="FtsL"/>
    <property type="match status" value="1"/>
</dbReference>
<dbReference type="PANTHER" id="PTHR37479">
    <property type="entry name" value="CELL DIVISION PROTEIN FTSL"/>
    <property type="match status" value="1"/>
</dbReference>
<evidence type="ECO:0000256" key="3">
    <source>
        <dbReference type="ARBA" id="ARBA00022618"/>
    </source>
</evidence>
<comment type="subcellular location">
    <subcellularLocation>
        <location evidence="8">Cell inner membrane</location>
        <topology evidence="8">Single-pass type II membrane protein</topology>
    </subcellularLocation>
    <subcellularLocation>
        <location evidence="1">Cell membrane</location>
        <topology evidence="1">Single-pass type II membrane protein</topology>
    </subcellularLocation>
    <text evidence="8">Localizes to the division septum where it forms a ring structure.</text>
</comment>
<dbReference type="GO" id="GO:0043093">
    <property type="term" value="P:FtsZ-dependent cytokinesis"/>
    <property type="evidence" value="ECO:0007669"/>
    <property type="project" value="UniProtKB-UniRule"/>
</dbReference>
<accession>A0A4R7NQX3</accession>
<evidence type="ECO:0000256" key="6">
    <source>
        <dbReference type="ARBA" id="ARBA00023136"/>
    </source>
</evidence>
<evidence type="ECO:0000256" key="9">
    <source>
        <dbReference type="NCBIfam" id="TIGR02209"/>
    </source>
</evidence>
<dbReference type="Proteomes" id="UP000295380">
    <property type="component" value="Unassembled WGS sequence"/>
</dbReference>
<keyword evidence="4 8" id="KW-0812">Transmembrane</keyword>
<comment type="subunit">
    <text evidence="8">Part of a complex composed of FtsB, FtsL and FtsQ.</text>
</comment>
<keyword evidence="2 8" id="KW-1003">Cell membrane</keyword>
<evidence type="ECO:0000256" key="8">
    <source>
        <dbReference type="HAMAP-Rule" id="MF_00910"/>
    </source>
</evidence>
<dbReference type="NCBIfam" id="TIGR02209">
    <property type="entry name" value="ftsL_broad"/>
    <property type="match status" value="1"/>
</dbReference>
<dbReference type="RefSeq" id="WP_133696824.1">
    <property type="nucleotide sequence ID" value="NZ_SOBR01000003.1"/>
</dbReference>
<dbReference type="PANTHER" id="PTHR37479:SF1">
    <property type="entry name" value="CELL DIVISION PROTEIN FTSL"/>
    <property type="match status" value="1"/>
</dbReference>
<keyword evidence="5 8" id="KW-1133">Transmembrane helix</keyword>
<keyword evidence="3 8" id="KW-0132">Cell division</keyword>
<dbReference type="GO" id="GO:0032153">
    <property type="term" value="C:cell division site"/>
    <property type="evidence" value="ECO:0007669"/>
    <property type="project" value="UniProtKB-UniRule"/>
</dbReference>
<proteinExistence type="inferred from homology"/>
<dbReference type="AlphaFoldDB" id="A0A4R7NQX3"/>
<evidence type="ECO:0000256" key="1">
    <source>
        <dbReference type="ARBA" id="ARBA00004401"/>
    </source>
</evidence>
<gene>
    <name evidence="8" type="primary">ftsL</name>
    <name evidence="10" type="ORF">C8E00_103381</name>
</gene>
<evidence type="ECO:0000256" key="4">
    <source>
        <dbReference type="ARBA" id="ARBA00022692"/>
    </source>
</evidence>
<evidence type="ECO:0000256" key="5">
    <source>
        <dbReference type="ARBA" id="ARBA00022989"/>
    </source>
</evidence>
<comment type="caution">
    <text evidence="10">The sequence shown here is derived from an EMBL/GenBank/DDBJ whole genome shotgun (WGS) entry which is preliminary data.</text>
</comment>
<dbReference type="OrthoDB" id="5298556at2"/>
<evidence type="ECO:0000256" key="2">
    <source>
        <dbReference type="ARBA" id="ARBA00022475"/>
    </source>
</evidence>
<comment type="similarity">
    <text evidence="8">Belongs to the FtsL family.</text>
</comment>
<reference evidence="10 11" key="1">
    <citation type="submission" date="2019-03" db="EMBL/GenBank/DDBJ databases">
        <title>Genomic Encyclopedia of Type Strains, Phase IV (KMG-IV): sequencing the most valuable type-strain genomes for metagenomic binning, comparative biology and taxonomic classification.</title>
        <authorList>
            <person name="Goeker M."/>
        </authorList>
    </citation>
    <scope>NUCLEOTIDE SEQUENCE [LARGE SCALE GENOMIC DNA]</scope>
    <source>
        <strain evidence="10 11">DSM 6770</strain>
    </source>
</reference>
<name>A0A4R7NQX3_9GAMM</name>
<keyword evidence="6 8" id="KW-0472">Membrane</keyword>
<dbReference type="EMBL" id="SOBR01000003">
    <property type="protein sequence ID" value="TDU23009.1"/>
    <property type="molecule type" value="Genomic_DNA"/>
</dbReference>
<sequence length="108" mass="12331">MVAQGRNTSPKANWPFAGRLRWRHVILLVLILMTLASALASIVSTHQTRVQYARFQDLEKQRDSLQTAWGRLLLEESTWSAPGRVETIATQRLDMHVPDVNDVEVIRP</sequence>
<dbReference type="Pfam" id="PF04999">
    <property type="entry name" value="FtsL"/>
    <property type="match status" value="1"/>
</dbReference>
<comment type="function">
    <text evidence="8">Essential cell division protein. May link together the upstream cell division proteins, which are predominantly cytoplasmic, with the downstream cell division proteins, which are predominantly periplasmic.</text>
</comment>
<evidence type="ECO:0000256" key="7">
    <source>
        <dbReference type="ARBA" id="ARBA00023306"/>
    </source>
</evidence>
<keyword evidence="7 8" id="KW-0131">Cell cycle</keyword>